<feature type="signal peptide" evidence="2">
    <location>
        <begin position="1"/>
        <end position="29"/>
    </location>
</feature>
<dbReference type="InterPro" id="IPR000668">
    <property type="entry name" value="Peptidase_C1A_C"/>
</dbReference>
<evidence type="ECO:0000313" key="4">
    <source>
        <dbReference type="EMBL" id="GGJ84759.1"/>
    </source>
</evidence>
<comment type="caution">
    <text evidence="4">The sequence shown here is derived from an EMBL/GenBank/DDBJ whole genome shotgun (WGS) entry which is preliminary data.</text>
</comment>
<dbReference type="Proteomes" id="UP000635726">
    <property type="component" value="Unassembled WGS sequence"/>
</dbReference>
<dbReference type="InterPro" id="IPR013128">
    <property type="entry name" value="Peptidase_C1A"/>
</dbReference>
<sequence length="573" mass="61228">MNARPATTAPLLTLTSALLALVLPAPALAAPGPLLAQAGGVKLNTSTLQLRTLDVSQLLQTAPAFGSAALPAGLRVLQGDDAARFAALGTPTWITAAALQSSAALRQQRLDRNLSVVSGAVTARPELARLVQLAQTRPYEEPVLTIDTRSGPQQVRLLSAEVGLEQTASQLSLMQGQRRTNADLALGYARSLNLDDAALRDVQDVSAAPQAPGAGGSDTVSVSPVVTRALNNVTRATLNVRDLTQLLAPQGQGDGLDTEGNCSASANGLYQAIDFPMKKYLPDVRSQGGRGTCWAFATVGAVETTLNRDFKRRANLSEEDFVAYNKILAGQLDAADGFWPLAAAKQSQENNYRFALENTWQYNKSRERTETETPKKSGHWTYTNTCKGYPFASTCSDTVHQAPSACLLVGGKQSCGFQLAQARTAYGIDMNRTSDLYDPANRAASLFWTALAVRSGNPVLMTHDAYYLNGGGFVGDLPYGAVQHCDDNGQNCQPNKAADVQNWNHVVMLVGYVTNAELKAKLPNAPEAAGGGYFIARNSWGGCWGDGGYAYLPWNWLMKYVGRLDVNIQGTVN</sequence>
<feature type="chain" id="PRO_5037112230" description="Peptidase C1A papain C-terminal domain-containing protein" evidence="2">
    <location>
        <begin position="30"/>
        <end position="573"/>
    </location>
</feature>
<evidence type="ECO:0000256" key="1">
    <source>
        <dbReference type="ARBA" id="ARBA00008455"/>
    </source>
</evidence>
<name>A0A917UTV9_9DEIO</name>
<comment type="similarity">
    <text evidence="1">Belongs to the peptidase C1 family.</text>
</comment>
<gene>
    <name evidence="4" type="ORF">GCM10008939_30840</name>
</gene>
<accession>A0A917UTV9</accession>
<proteinExistence type="inferred from homology"/>
<dbReference type="AlphaFoldDB" id="A0A917UTV9"/>
<dbReference type="InterPro" id="IPR000169">
    <property type="entry name" value="Pept_cys_AS"/>
</dbReference>
<reference evidence="4" key="1">
    <citation type="journal article" date="2014" name="Int. J. Syst. Evol. Microbiol.">
        <title>Complete genome sequence of Corynebacterium casei LMG S-19264T (=DSM 44701T), isolated from a smear-ripened cheese.</title>
        <authorList>
            <consortium name="US DOE Joint Genome Institute (JGI-PGF)"/>
            <person name="Walter F."/>
            <person name="Albersmeier A."/>
            <person name="Kalinowski J."/>
            <person name="Ruckert C."/>
        </authorList>
    </citation>
    <scope>NUCLEOTIDE SEQUENCE</scope>
    <source>
        <strain evidence="4">JCM 14371</strain>
    </source>
</reference>
<protein>
    <recommendedName>
        <fullName evidence="3">Peptidase C1A papain C-terminal domain-containing protein</fullName>
    </recommendedName>
</protein>
<reference evidence="4" key="2">
    <citation type="submission" date="2020-09" db="EMBL/GenBank/DDBJ databases">
        <authorList>
            <person name="Sun Q."/>
            <person name="Ohkuma M."/>
        </authorList>
    </citation>
    <scope>NUCLEOTIDE SEQUENCE</scope>
    <source>
        <strain evidence="4">JCM 14371</strain>
    </source>
</reference>
<keyword evidence="5" id="KW-1185">Reference proteome</keyword>
<feature type="domain" description="Peptidase C1A papain C-terminal" evidence="3">
    <location>
        <begin position="269"/>
        <end position="564"/>
    </location>
</feature>
<dbReference type="GO" id="GO:0008234">
    <property type="term" value="F:cysteine-type peptidase activity"/>
    <property type="evidence" value="ECO:0007669"/>
    <property type="project" value="InterPro"/>
</dbReference>
<dbReference type="Pfam" id="PF00112">
    <property type="entry name" value="Peptidase_C1"/>
    <property type="match status" value="2"/>
</dbReference>
<dbReference type="SMART" id="SM00645">
    <property type="entry name" value="Pept_C1"/>
    <property type="match status" value="1"/>
</dbReference>
<evidence type="ECO:0000256" key="2">
    <source>
        <dbReference type="SAM" id="SignalP"/>
    </source>
</evidence>
<dbReference type="Gene3D" id="3.90.70.10">
    <property type="entry name" value="Cysteine proteinases"/>
    <property type="match status" value="1"/>
</dbReference>
<organism evidence="4 5">
    <name type="scientific">Deinococcus aquiradiocola</name>
    <dbReference type="NCBI Taxonomy" id="393059"/>
    <lineage>
        <taxon>Bacteria</taxon>
        <taxon>Thermotogati</taxon>
        <taxon>Deinococcota</taxon>
        <taxon>Deinococci</taxon>
        <taxon>Deinococcales</taxon>
        <taxon>Deinococcaceae</taxon>
        <taxon>Deinococcus</taxon>
    </lineage>
</organism>
<keyword evidence="2" id="KW-0732">Signal</keyword>
<dbReference type="RefSeq" id="WP_188964196.1">
    <property type="nucleotide sequence ID" value="NZ_BMOE01000013.1"/>
</dbReference>
<dbReference type="SUPFAM" id="SSF54001">
    <property type="entry name" value="Cysteine proteinases"/>
    <property type="match status" value="1"/>
</dbReference>
<evidence type="ECO:0000313" key="5">
    <source>
        <dbReference type="Proteomes" id="UP000635726"/>
    </source>
</evidence>
<dbReference type="PROSITE" id="PS00139">
    <property type="entry name" value="THIOL_PROTEASE_CYS"/>
    <property type="match status" value="1"/>
</dbReference>
<dbReference type="EMBL" id="BMOE01000013">
    <property type="protein sequence ID" value="GGJ84759.1"/>
    <property type="molecule type" value="Genomic_DNA"/>
</dbReference>
<dbReference type="GO" id="GO:0006508">
    <property type="term" value="P:proteolysis"/>
    <property type="evidence" value="ECO:0007669"/>
    <property type="project" value="InterPro"/>
</dbReference>
<evidence type="ECO:0000259" key="3">
    <source>
        <dbReference type="SMART" id="SM00645"/>
    </source>
</evidence>
<dbReference type="InterPro" id="IPR038765">
    <property type="entry name" value="Papain-like_cys_pep_sf"/>
</dbReference>
<dbReference type="CDD" id="cd02619">
    <property type="entry name" value="Peptidase_C1"/>
    <property type="match status" value="1"/>
</dbReference>
<dbReference type="PANTHER" id="PTHR12411">
    <property type="entry name" value="CYSTEINE PROTEASE FAMILY C1-RELATED"/>
    <property type="match status" value="1"/>
</dbReference>